<dbReference type="Proteomes" id="UP000824024">
    <property type="component" value="Unassembled WGS sequence"/>
</dbReference>
<name>A0A9D2D1R2_9FIRM</name>
<reference evidence="1" key="1">
    <citation type="journal article" date="2021" name="PeerJ">
        <title>Extensive microbial diversity within the chicken gut microbiome revealed by metagenomics and culture.</title>
        <authorList>
            <person name="Gilroy R."/>
            <person name="Ravi A."/>
            <person name="Getino M."/>
            <person name="Pursley I."/>
            <person name="Horton D.L."/>
            <person name="Alikhan N.F."/>
            <person name="Baker D."/>
            <person name="Gharbi K."/>
            <person name="Hall N."/>
            <person name="Watson M."/>
            <person name="Adriaenssens E.M."/>
            <person name="Foster-Nyarko E."/>
            <person name="Jarju S."/>
            <person name="Secka A."/>
            <person name="Antonio M."/>
            <person name="Oren A."/>
            <person name="Chaudhuri R.R."/>
            <person name="La Ragione R."/>
            <person name="Hildebrand F."/>
            <person name="Pallen M.J."/>
        </authorList>
    </citation>
    <scope>NUCLEOTIDE SEQUENCE</scope>
    <source>
        <strain evidence="1">CHK192-9172</strain>
    </source>
</reference>
<gene>
    <name evidence="1" type="ORF">IAA08_03680</name>
</gene>
<reference evidence="1" key="2">
    <citation type="submission" date="2021-04" db="EMBL/GenBank/DDBJ databases">
        <authorList>
            <person name="Gilroy R."/>
        </authorList>
    </citation>
    <scope>NUCLEOTIDE SEQUENCE</scope>
    <source>
        <strain evidence="1">CHK192-9172</strain>
    </source>
</reference>
<protein>
    <recommendedName>
        <fullName evidence="3">Zinc-finger domain-containing protein</fullName>
    </recommendedName>
</protein>
<sequence>MTMHPGQKEIEQLVYRELANEPMTAEDMELKKHIMNCEKCRPYYGVYYALTDIINGDIMKDWMEEMEPDYRITGAVLAENIRASFQIDYDGEGKSGTLKPSRINESLGRHFTSRVREDKGQTLCVDPDKDDLCAAFDYKRGQVEIQVRPKDIGETNMKAVLENQKGERVEKELEYHVIGDVYTAVFDHVCPGKSNVYLVSGEKDMKKGSEEKTGE</sequence>
<dbReference type="AlphaFoldDB" id="A0A9D2D1R2"/>
<organism evidence="1 2">
    <name type="scientific">Candidatus Eubacterium avistercoris</name>
    <dbReference type="NCBI Taxonomy" id="2838567"/>
    <lineage>
        <taxon>Bacteria</taxon>
        <taxon>Bacillati</taxon>
        <taxon>Bacillota</taxon>
        <taxon>Clostridia</taxon>
        <taxon>Eubacteriales</taxon>
        <taxon>Eubacteriaceae</taxon>
        <taxon>Eubacterium</taxon>
    </lineage>
</organism>
<proteinExistence type="predicted"/>
<comment type="caution">
    <text evidence="1">The sequence shown here is derived from an EMBL/GenBank/DDBJ whole genome shotgun (WGS) entry which is preliminary data.</text>
</comment>
<evidence type="ECO:0000313" key="2">
    <source>
        <dbReference type="Proteomes" id="UP000824024"/>
    </source>
</evidence>
<evidence type="ECO:0008006" key="3">
    <source>
        <dbReference type="Google" id="ProtNLM"/>
    </source>
</evidence>
<dbReference type="EMBL" id="DXCH01000100">
    <property type="protein sequence ID" value="HIZ07021.1"/>
    <property type="molecule type" value="Genomic_DNA"/>
</dbReference>
<evidence type="ECO:0000313" key="1">
    <source>
        <dbReference type="EMBL" id="HIZ07021.1"/>
    </source>
</evidence>
<accession>A0A9D2D1R2</accession>